<dbReference type="InterPro" id="IPR036034">
    <property type="entry name" value="PDZ_sf"/>
</dbReference>
<protein>
    <submittedName>
        <fullName evidence="11">LIM domain-binding protein 3 isoform X1</fullName>
    </submittedName>
</protein>
<dbReference type="InterPro" id="IPR050604">
    <property type="entry name" value="PDZ-LIM_domain"/>
</dbReference>
<name>A0A1S3I3S2_LINAN</name>
<dbReference type="Gene3D" id="2.10.110.10">
    <property type="entry name" value="Cysteine Rich Protein"/>
    <property type="match status" value="3"/>
</dbReference>
<proteinExistence type="predicted"/>
<dbReference type="GO" id="GO:0051371">
    <property type="term" value="F:muscle alpha-actinin binding"/>
    <property type="evidence" value="ECO:0007669"/>
    <property type="project" value="TreeGrafter"/>
</dbReference>
<dbReference type="SMART" id="SM00228">
    <property type="entry name" value="PDZ"/>
    <property type="match status" value="1"/>
</dbReference>
<gene>
    <name evidence="11" type="primary">LOC106160422</name>
</gene>
<dbReference type="GO" id="GO:0030018">
    <property type="term" value="C:Z disc"/>
    <property type="evidence" value="ECO:0007669"/>
    <property type="project" value="TreeGrafter"/>
</dbReference>
<dbReference type="GO" id="GO:0046872">
    <property type="term" value="F:metal ion binding"/>
    <property type="evidence" value="ECO:0007669"/>
    <property type="project" value="UniProtKB-KW"/>
</dbReference>
<dbReference type="PROSITE" id="PS50106">
    <property type="entry name" value="PDZ"/>
    <property type="match status" value="1"/>
</dbReference>
<keyword evidence="4 6" id="KW-0862">Zinc</keyword>
<dbReference type="GO" id="GO:0031941">
    <property type="term" value="C:filamentous actin"/>
    <property type="evidence" value="ECO:0007669"/>
    <property type="project" value="TreeGrafter"/>
</dbReference>
<evidence type="ECO:0000256" key="7">
    <source>
        <dbReference type="SAM" id="MobiDB-lite"/>
    </source>
</evidence>
<evidence type="ECO:0000259" key="8">
    <source>
        <dbReference type="PROSITE" id="PS50023"/>
    </source>
</evidence>
<dbReference type="InterPro" id="IPR001478">
    <property type="entry name" value="PDZ"/>
</dbReference>
<dbReference type="OrthoDB" id="5911912at2759"/>
<dbReference type="GO" id="GO:0061061">
    <property type="term" value="P:muscle structure development"/>
    <property type="evidence" value="ECO:0007669"/>
    <property type="project" value="TreeGrafter"/>
</dbReference>
<dbReference type="CDD" id="cd23068">
    <property type="entry name" value="PDZ_ZASP52-like"/>
    <property type="match status" value="1"/>
</dbReference>
<dbReference type="GO" id="GO:0005912">
    <property type="term" value="C:adherens junction"/>
    <property type="evidence" value="ECO:0007669"/>
    <property type="project" value="TreeGrafter"/>
</dbReference>
<dbReference type="STRING" id="7574.A0A1S3I3S2"/>
<feature type="compositionally biased region" description="Pro residues" evidence="7">
    <location>
        <begin position="296"/>
        <end position="326"/>
    </location>
</feature>
<comment type="subcellular location">
    <subcellularLocation>
        <location evidence="1">Cytoplasm</location>
    </subcellularLocation>
</comment>
<keyword evidence="3 6" id="KW-0479">Metal-binding</keyword>
<sequence>MSGVQIKANLARVDHSTPWGFRMQGGKDFSAPLSIQRVTPGSLAAKCGLQQGDILLRVGGLHAENMKHKEAQDIIIKSGDHLELTLLRGGPAMRKPDSSQFGTTYNHPGKLYGDSVDSVTTQMQKTTVTAHRPADHSVRYDEHKPGQEMHYPGYIDPNAQSHSFTVLKDTIDRGQDSLPANFAKRQTPSPTAQTEASAQMFHSQYNSPFGLYTNANKSATHLATANKKGYAVVGKENEVKKYAPSDTLKLVHAEEMDKMKSDPPSGPGVQSKTYQLLDGKVKDAPQQGGVRRPGAGVPPPPAPAPAAPRAPPAPVKAPAGPRPFPGAGPVGPIQRGKRGDYVFKQSVGTGMKIPVCAECGSPIRGPFVIALGKNWCPDHFVCSNPDCRTKLMDTGFIEVNGKLYCENDYAKYFAPSCNKCNKPVVGDCINALNQQFHPECFLCAHCKGSIGGSVFHIENGMVYCERDWQALFQTKCISCEFPIEPGDRWVEALGSNWHAECFNCATCQVNLEGQGFVAKNNRPYCKRHGQGF</sequence>
<evidence type="ECO:0000256" key="4">
    <source>
        <dbReference type="ARBA" id="ARBA00022833"/>
    </source>
</evidence>
<feature type="domain" description="LIM zinc-binding" evidence="8">
    <location>
        <begin position="475"/>
        <end position="532"/>
    </location>
</feature>
<dbReference type="Proteomes" id="UP000085678">
    <property type="component" value="Unplaced"/>
</dbReference>
<keyword evidence="2" id="KW-0963">Cytoplasm</keyword>
<reference evidence="11" key="1">
    <citation type="submission" date="2025-08" db="UniProtKB">
        <authorList>
            <consortium name="RefSeq"/>
        </authorList>
    </citation>
    <scope>IDENTIFICATION</scope>
    <source>
        <tissue evidence="11">Gonads</tissue>
    </source>
</reference>
<evidence type="ECO:0000256" key="3">
    <source>
        <dbReference type="ARBA" id="ARBA00022723"/>
    </source>
</evidence>
<evidence type="ECO:0000256" key="1">
    <source>
        <dbReference type="ARBA" id="ARBA00004496"/>
    </source>
</evidence>
<keyword evidence="10" id="KW-1185">Reference proteome</keyword>
<dbReference type="GO" id="GO:0001725">
    <property type="term" value="C:stress fiber"/>
    <property type="evidence" value="ECO:0007669"/>
    <property type="project" value="TreeGrafter"/>
</dbReference>
<dbReference type="Gene3D" id="2.30.42.10">
    <property type="match status" value="1"/>
</dbReference>
<evidence type="ECO:0000256" key="6">
    <source>
        <dbReference type="PROSITE-ProRule" id="PRU00125"/>
    </source>
</evidence>
<dbReference type="GO" id="GO:0030036">
    <property type="term" value="P:actin cytoskeleton organization"/>
    <property type="evidence" value="ECO:0007669"/>
    <property type="project" value="TreeGrafter"/>
</dbReference>
<dbReference type="FunFam" id="2.10.110.10:FF:000020">
    <property type="entry name" value="PDZ and LIM domain protein 5"/>
    <property type="match status" value="1"/>
</dbReference>
<dbReference type="CDD" id="cd09455">
    <property type="entry name" value="LIM1_Enigma_like_1"/>
    <property type="match status" value="1"/>
</dbReference>
<dbReference type="GO" id="GO:0003779">
    <property type="term" value="F:actin binding"/>
    <property type="evidence" value="ECO:0007669"/>
    <property type="project" value="TreeGrafter"/>
</dbReference>
<dbReference type="GeneID" id="106160422"/>
<dbReference type="Pfam" id="PF00595">
    <property type="entry name" value="PDZ"/>
    <property type="match status" value="1"/>
</dbReference>
<dbReference type="FunFam" id="2.10.110.10:FF:000060">
    <property type="entry name" value="Uncharacterized protein, isoform Z"/>
    <property type="match status" value="1"/>
</dbReference>
<dbReference type="SUPFAM" id="SSF57716">
    <property type="entry name" value="Glucocorticoid receptor-like (DNA-binding domain)"/>
    <property type="match status" value="3"/>
</dbReference>
<dbReference type="AlphaFoldDB" id="A0A1S3I3S2"/>
<evidence type="ECO:0000259" key="9">
    <source>
        <dbReference type="PROSITE" id="PS50106"/>
    </source>
</evidence>
<dbReference type="RefSeq" id="XP_013392481.1">
    <property type="nucleotide sequence ID" value="XM_013537027.1"/>
</dbReference>
<evidence type="ECO:0000256" key="5">
    <source>
        <dbReference type="ARBA" id="ARBA00023038"/>
    </source>
</evidence>
<feature type="domain" description="PDZ" evidence="9">
    <location>
        <begin position="7"/>
        <end position="90"/>
    </location>
</feature>
<accession>A0A1S3I3S2</accession>
<dbReference type="InterPro" id="IPR001781">
    <property type="entry name" value="Znf_LIM"/>
</dbReference>
<dbReference type="FunFam" id="2.30.42.10:FF:000055">
    <property type="entry name" value="PDZ and LIM domain protein 3"/>
    <property type="match status" value="1"/>
</dbReference>
<dbReference type="PANTHER" id="PTHR24214:SF38">
    <property type="entry name" value="PDZ AND LIM DOMAIN PROTEIN ZASP-RELATED"/>
    <property type="match status" value="1"/>
</dbReference>
<evidence type="ECO:0000313" key="11">
    <source>
        <dbReference type="RefSeq" id="XP_013392481.1"/>
    </source>
</evidence>
<dbReference type="KEGG" id="lak:106160422"/>
<dbReference type="InParanoid" id="A0A1S3I3S2"/>
<evidence type="ECO:0000313" key="10">
    <source>
        <dbReference type="Proteomes" id="UP000085678"/>
    </source>
</evidence>
<dbReference type="PROSITE" id="PS00478">
    <property type="entry name" value="LIM_DOMAIN_1"/>
    <property type="match status" value="1"/>
</dbReference>
<dbReference type="FunFam" id="2.10.110.10:FF:000069">
    <property type="entry name" value="Uncharacterized protein, isoform Z"/>
    <property type="match status" value="1"/>
</dbReference>
<dbReference type="SUPFAM" id="SSF50156">
    <property type="entry name" value="PDZ domain-like"/>
    <property type="match status" value="1"/>
</dbReference>
<feature type="domain" description="LIM zinc-binding" evidence="8">
    <location>
        <begin position="415"/>
        <end position="474"/>
    </location>
</feature>
<evidence type="ECO:0000256" key="2">
    <source>
        <dbReference type="ARBA" id="ARBA00022490"/>
    </source>
</evidence>
<keyword evidence="5 6" id="KW-0440">LIM domain</keyword>
<dbReference type="Pfam" id="PF00412">
    <property type="entry name" value="LIM"/>
    <property type="match status" value="3"/>
</dbReference>
<organism evidence="10 11">
    <name type="scientific">Lingula anatina</name>
    <name type="common">Brachiopod</name>
    <name type="synonym">Lingula unguis</name>
    <dbReference type="NCBI Taxonomy" id="7574"/>
    <lineage>
        <taxon>Eukaryota</taxon>
        <taxon>Metazoa</taxon>
        <taxon>Spiralia</taxon>
        <taxon>Lophotrochozoa</taxon>
        <taxon>Brachiopoda</taxon>
        <taxon>Linguliformea</taxon>
        <taxon>Lingulata</taxon>
        <taxon>Lingulida</taxon>
        <taxon>Linguloidea</taxon>
        <taxon>Lingulidae</taxon>
        <taxon>Lingula</taxon>
    </lineage>
</organism>
<dbReference type="SMART" id="SM00132">
    <property type="entry name" value="LIM"/>
    <property type="match status" value="3"/>
</dbReference>
<feature type="region of interest" description="Disordered" evidence="7">
    <location>
        <begin position="283"/>
        <end position="331"/>
    </location>
</feature>
<dbReference type="PROSITE" id="PS50023">
    <property type="entry name" value="LIM_DOMAIN_2"/>
    <property type="match status" value="2"/>
</dbReference>
<dbReference type="PANTHER" id="PTHR24214">
    <property type="entry name" value="PDZ AND LIM DOMAIN PROTEIN ZASP"/>
    <property type="match status" value="1"/>
</dbReference>